<sequence length="260" mass="28320">MIILVLDSRSINEKIIKASVLLLSLSTAFTMNAEPVNTMVLPDAARDKLKAIGLSIEHVEPSPVKDIFTVISREGVSYVSKDGDYIFTGSLFHVKGKDVVNTTEQAILMGVREFASKTKSIDYKSPNEKYRLAIFTDITCGYCQKLHHDLKSYLDAGISIKFLAFPRAGLNSVVAGNMAKIWCSAKPNEALDAAMNPVSTIPEGRPDEACLNIIKSHFQVASTIPLQGTPTMVTLSGKPQLFTGWLSPENLVTQMGAAQK</sequence>
<dbReference type="PANTHER" id="PTHR35272:SF3">
    <property type="entry name" value="THIOL:DISULFIDE INTERCHANGE PROTEIN DSBC"/>
    <property type="match status" value="1"/>
</dbReference>
<evidence type="ECO:0000256" key="5">
    <source>
        <dbReference type="ARBA" id="ARBA00023157"/>
    </source>
</evidence>
<dbReference type="SUPFAM" id="SSF54423">
    <property type="entry name" value="DsbC/DsbG N-terminal domain-like"/>
    <property type="match status" value="1"/>
</dbReference>
<dbReference type="SUPFAM" id="SSF52833">
    <property type="entry name" value="Thioredoxin-like"/>
    <property type="match status" value="1"/>
</dbReference>
<keyword evidence="5" id="KW-1015">Disulfide bond</keyword>
<reference evidence="10" key="1">
    <citation type="submission" date="2018-02" db="EMBL/GenBank/DDBJ databases">
        <authorList>
            <person name="Cohen D.B."/>
            <person name="Kent A.D."/>
        </authorList>
    </citation>
    <scope>NUCLEOTIDE SEQUENCE</scope>
    <source>
        <strain evidence="10">B4-25</strain>
    </source>
</reference>
<comment type="function">
    <text evidence="7">Required for disulfide bond formation in some periplasmic proteins. Acts by transferring its disulfide bond to other proteins and is reduced in the process.</text>
</comment>
<keyword evidence="10" id="KW-0614">Plasmid</keyword>
<dbReference type="PANTHER" id="PTHR35272">
    <property type="entry name" value="THIOL:DISULFIDE INTERCHANGE PROTEIN DSBC-RELATED"/>
    <property type="match status" value="1"/>
</dbReference>
<evidence type="ECO:0000256" key="4">
    <source>
        <dbReference type="ARBA" id="ARBA00022764"/>
    </source>
</evidence>
<accession>A0A2P9EHI6</accession>
<dbReference type="Gene3D" id="3.40.30.10">
    <property type="entry name" value="Glutaredoxin"/>
    <property type="match status" value="1"/>
</dbReference>
<evidence type="ECO:0000313" key="10">
    <source>
        <dbReference type="EMBL" id="SPE02856.1"/>
    </source>
</evidence>
<keyword evidence="4 7" id="KW-0574">Periplasm</keyword>
<keyword evidence="3 7" id="KW-0732">Signal</keyword>
<geneLocation type="plasmid" evidence="10">
    <name>RCS77_p</name>
</geneLocation>
<dbReference type="InterPro" id="IPR012336">
    <property type="entry name" value="Thioredoxin-like_fold"/>
</dbReference>
<dbReference type="Pfam" id="PF10411">
    <property type="entry name" value="DsbC_N"/>
    <property type="match status" value="1"/>
</dbReference>
<feature type="signal peptide" evidence="7">
    <location>
        <begin position="1"/>
        <end position="33"/>
    </location>
</feature>
<feature type="domain" description="Thioredoxin-like fold" evidence="9">
    <location>
        <begin position="126"/>
        <end position="251"/>
    </location>
</feature>
<comment type="subcellular location">
    <subcellularLocation>
        <location evidence="1 7">Periplasm</location>
    </subcellularLocation>
</comment>
<comment type="similarity">
    <text evidence="2 7">Belongs to the thioredoxin family. DsbC subfamily.</text>
</comment>
<evidence type="ECO:0000256" key="6">
    <source>
        <dbReference type="ARBA" id="ARBA00023284"/>
    </source>
</evidence>
<evidence type="ECO:0000256" key="2">
    <source>
        <dbReference type="ARBA" id="ARBA00009813"/>
    </source>
</evidence>
<feature type="domain" description="Disulphide bond isomerase DsbC/G N-terminal" evidence="8">
    <location>
        <begin position="43"/>
        <end position="100"/>
    </location>
</feature>
<feature type="chain" id="PRO_5015021139" description="Thiol:disulfide interchange protein" evidence="7">
    <location>
        <begin position="34"/>
        <end position="260"/>
    </location>
</feature>
<protein>
    <recommendedName>
        <fullName evidence="7">Thiol:disulfide interchange protein</fullName>
    </recommendedName>
</protein>
<dbReference type="InterPro" id="IPR036249">
    <property type="entry name" value="Thioredoxin-like_sf"/>
</dbReference>
<evidence type="ECO:0000256" key="1">
    <source>
        <dbReference type="ARBA" id="ARBA00004418"/>
    </source>
</evidence>
<gene>
    <name evidence="10" type="primary">dsbC</name>
    <name evidence="10" type="ORF">RCS77_P0016</name>
</gene>
<dbReference type="Gene3D" id="3.10.450.70">
    <property type="entry name" value="Disulphide bond isomerase, DsbC/G, N-terminal"/>
    <property type="match status" value="1"/>
</dbReference>
<dbReference type="InterPro" id="IPR018950">
    <property type="entry name" value="DiS-bond_isomerase_DsbC/G_N"/>
</dbReference>
<dbReference type="EMBL" id="LT985297">
    <property type="protein sequence ID" value="SPE02856.1"/>
    <property type="molecule type" value="Genomic_DNA"/>
</dbReference>
<proteinExistence type="inferred from homology"/>
<dbReference type="GO" id="GO:0042597">
    <property type="term" value="C:periplasmic space"/>
    <property type="evidence" value="ECO:0007669"/>
    <property type="project" value="UniProtKB-SubCell"/>
</dbReference>
<dbReference type="Pfam" id="PF13098">
    <property type="entry name" value="Thioredoxin_2"/>
    <property type="match status" value="1"/>
</dbReference>
<organism evidence="10">
    <name type="scientific">Escherichia coli</name>
    <dbReference type="NCBI Taxonomy" id="562"/>
    <lineage>
        <taxon>Bacteria</taxon>
        <taxon>Pseudomonadati</taxon>
        <taxon>Pseudomonadota</taxon>
        <taxon>Gammaproteobacteria</taxon>
        <taxon>Enterobacterales</taxon>
        <taxon>Enterobacteriaceae</taxon>
        <taxon>Escherichia</taxon>
    </lineage>
</organism>
<evidence type="ECO:0000256" key="3">
    <source>
        <dbReference type="ARBA" id="ARBA00022729"/>
    </source>
</evidence>
<keyword evidence="6 7" id="KW-0676">Redox-active center</keyword>
<dbReference type="CDD" id="cd03020">
    <property type="entry name" value="DsbA_DsbC_DsbG"/>
    <property type="match status" value="1"/>
</dbReference>
<dbReference type="InterPro" id="IPR009094">
    <property type="entry name" value="DiS-bond_isomerase_DsbC/G_N_sf"/>
</dbReference>
<dbReference type="AlphaFoldDB" id="A0A2P9EHI6"/>
<name>A0A2P9EHI6_ECOLX</name>
<dbReference type="InterPro" id="IPR033954">
    <property type="entry name" value="DiS-bond_Isoase_DsbC/G"/>
</dbReference>
<dbReference type="InterPro" id="IPR051470">
    <property type="entry name" value="Thiol:disulfide_interchange"/>
</dbReference>
<evidence type="ECO:0000256" key="7">
    <source>
        <dbReference type="RuleBase" id="RU364038"/>
    </source>
</evidence>
<evidence type="ECO:0000259" key="9">
    <source>
        <dbReference type="Pfam" id="PF13098"/>
    </source>
</evidence>
<evidence type="ECO:0000259" key="8">
    <source>
        <dbReference type="Pfam" id="PF10411"/>
    </source>
</evidence>